<reference evidence="9 10" key="1">
    <citation type="journal article" date="2009" name="Science">
        <title>Green evolution and dynamic adaptations revealed by genomes of the marine picoeukaryotes Micromonas.</title>
        <authorList>
            <person name="Worden A.Z."/>
            <person name="Lee J.H."/>
            <person name="Mock T."/>
            <person name="Rouze P."/>
            <person name="Simmons M.P."/>
            <person name="Aerts A.L."/>
            <person name="Allen A.E."/>
            <person name="Cuvelier M.L."/>
            <person name="Derelle E."/>
            <person name="Everett M.V."/>
            <person name="Foulon E."/>
            <person name="Grimwood J."/>
            <person name="Gundlach H."/>
            <person name="Henrissat B."/>
            <person name="Napoli C."/>
            <person name="McDonald S.M."/>
            <person name="Parker M.S."/>
            <person name="Rombauts S."/>
            <person name="Salamov A."/>
            <person name="Von Dassow P."/>
            <person name="Badger J.H."/>
            <person name="Coutinho P.M."/>
            <person name="Demir E."/>
            <person name="Dubchak I."/>
            <person name="Gentemann C."/>
            <person name="Eikrem W."/>
            <person name="Gready J.E."/>
            <person name="John U."/>
            <person name="Lanier W."/>
            <person name="Lindquist E.A."/>
            <person name="Lucas S."/>
            <person name="Mayer K.F."/>
            <person name="Moreau H."/>
            <person name="Not F."/>
            <person name="Otillar R."/>
            <person name="Panaud O."/>
            <person name="Pangilinan J."/>
            <person name="Paulsen I."/>
            <person name="Piegu B."/>
            <person name="Poliakov A."/>
            <person name="Robbens S."/>
            <person name="Schmutz J."/>
            <person name="Toulza E."/>
            <person name="Wyss T."/>
            <person name="Zelensky A."/>
            <person name="Zhou K."/>
            <person name="Armbrust E.V."/>
            <person name="Bhattacharya D."/>
            <person name="Goodenough U.W."/>
            <person name="Van de Peer Y."/>
            <person name="Grigoriev I.V."/>
        </authorList>
    </citation>
    <scope>NUCLEOTIDE SEQUENCE [LARGE SCALE GENOMIC DNA]</scope>
    <source>
        <strain evidence="9 10">CCMP1545</strain>
    </source>
</reference>
<keyword evidence="7" id="KW-0482">Metalloprotease</keyword>
<protein>
    <submittedName>
        <fullName evidence="9">Predicted protein</fullName>
    </submittedName>
</protein>
<dbReference type="CDD" id="cd08069">
    <property type="entry name" value="MPN_RPN11_CSN5"/>
    <property type="match status" value="1"/>
</dbReference>
<keyword evidence="10" id="KW-1185">Reference proteome</keyword>
<dbReference type="FunFam" id="3.40.140.10:FF:000003">
    <property type="entry name" value="COP9 signalosome complex subunit 5"/>
    <property type="match status" value="1"/>
</dbReference>
<dbReference type="InterPro" id="IPR050242">
    <property type="entry name" value="JAMM_MPN+_peptidase_M67A"/>
</dbReference>
<dbReference type="OrthoDB" id="10266268at2759"/>
<dbReference type="GeneID" id="9681802"/>
<keyword evidence="2" id="KW-0645">Protease</keyword>
<evidence type="ECO:0000313" key="10">
    <source>
        <dbReference type="Proteomes" id="UP000001876"/>
    </source>
</evidence>
<dbReference type="PANTHER" id="PTHR10410">
    <property type="entry name" value="EUKARYOTIC TRANSLATION INITIATION FACTOR 3 -RELATED"/>
    <property type="match status" value="1"/>
</dbReference>
<evidence type="ECO:0000256" key="5">
    <source>
        <dbReference type="ARBA" id="ARBA00022801"/>
    </source>
</evidence>
<gene>
    <name evidence="9" type="ORF">MICPUCDRAFT_31943</name>
</gene>
<dbReference type="Pfam" id="PF18323">
    <property type="entry name" value="CSN5_C"/>
    <property type="match status" value="1"/>
</dbReference>
<evidence type="ECO:0000259" key="8">
    <source>
        <dbReference type="PROSITE" id="PS50249"/>
    </source>
</evidence>
<comment type="similarity">
    <text evidence="1">Belongs to the peptidase M67A family. CSN5 subfamily.</text>
</comment>
<proteinExistence type="inferred from homology"/>
<organism evidence="10">
    <name type="scientific">Micromonas pusilla (strain CCMP1545)</name>
    <name type="common">Picoplanktonic green alga</name>
    <dbReference type="NCBI Taxonomy" id="564608"/>
    <lineage>
        <taxon>Eukaryota</taxon>
        <taxon>Viridiplantae</taxon>
        <taxon>Chlorophyta</taxon>
        <taxon>Mamiellophyceae</taxon>
        <taxon>Mamiellales</taxon>
        <taxon>Mamiellaceae</taxon>
        <taxon>Micromonas</taxon>
    </lineage>
</organism>
<dbReference type="STRING" id="564608.C1MLL1"/>
<dbReference type="Gene3D" id="3.40.140.10">
    <property type="entry name" value="Cytidine Deaminase, domain 2"/>
    <property type="match status" value="1"/>
</dbReference>
<dbReference type="SUPFAM" id="SSF102712">
    <property type="entry name" value="JAB1/MPN domain"/>
    <property type="match status" value="1"/>
</dbReference>
<dbReference type="GO" id="GO:0006508">
    <property type="term" value="P:proteolysis"/>
    <property type="evidence" value="ECO:0007669"/>
    <property type="project" value="UniProtKB-KW"/>
</dbReference>
<evidence type="ECO:0000256" key="3">
    <source>
        <dbReference type="ARBA" id="ARBA00022723"/>
    </source>
</evidence>
<evidence type="ECO:0000256" key="4">
    <source>
        <dbReference type="ARBA" id="ARBA00022790"/>
    </source>
</evidence>
<dbReference type="InterPro" id="IPR000555">
    <property type="entry name" value="JAMM/MPN+_dom"/>
</dbReference>
<keyword evidence="3" id="KW-0479">Metal-binding</keyword>
<dbReference type="GO" id="GO:0008180">
    <property type="term" value="C:COP9 signalosome"/>
    <property type="evidence" value="ECO:0007669"/>
    <property type="project" value="UniProtKB-KW"/>
</dbReference>
<dbReference type="GO" id="GO:0008237">
    <property type="term" value="F:metallopeptidase activity"/>
    <property type="evidence" value="ECO:0007669"/>
    <property type="project" value="UniProtKB-KW"/>
</dbReference>
<dbReference type="OMA" id="INISMQM"/>
<evidence type="ECO:0000313" key="9">
    <source>
        <dbReference type="EMBL" id="EEH59562.1"/>
    </source>
</evidence>
<dbReference type="EMBL" id="GG663736">
    <property type="protein sequence ID" value="EEH59562.1"/>
    <property type="molecule type" value="Genomic_DNA"/>
</dbReference>
<keyword evidence="4" id="KW-0736">Signalosome</keyword>
<evidence type="ECO:0000256" key="1">
    <source>
        <dbReference type="ARBA" id="ARBA00006008"/>
    </source>
</evidence>
<feature type="domain" description="MPN" evidence="8">
    <location>
        <begin position="38"/>
        <end position="175"/>
    </location>
</feature>
<dbReference type="KEGG" id="mpp:MICPUCDRAFT_31943"/>
<dbReference type="Proteomes" id="UP000001876">
    <property type="component" value="Unassembled WGS sequence"/>
</dbReference>
<dbReference type="eggNOG" id="KOG1554">
    <property type="taxonomic scope" value="Eukaryota"/>
</dbReference>
<sequence>MQTEFNDGDVLFRYDELQGTAIQQQKPWGRNPHFFKHVRITGNALIKMAKHCRSGGNLEVMGMLCGKTAGDTFLVLDCFALPVVGTETRVNAQAEAYEYMVSFVQARQQVGRREHVIGWYHSHPGYGCWMSGIDCSTQLLNQQYTEPFVALVIDPVRTCASGRVNVGAFRTFPLGYSPPDDTRLKYQTVPTNKIKDFGVHANQYYCLNTSFFKSSRVSAVLAAAWNNYWVNTLSSSPLHTNQTFVAGQITDIAEKVMLSDCLESPHQKKNSVCTSKVAAAQHCKLLLSAYDGSIISMEQTKGSASRALKESIFNFAVKPGKVLSNQGTLVRER</sequence>
<dbReference type="AlphaFoldDB" id="C1MLL1"/>
<dbReference type="InterPro" id="IPR040961">
    <property type="entry name" value="CSN5_C"/>
</dbReference>
<dbReference type="PROSITE" id="PS50249">
    <property type="entry name" value="MPN"/>
    <property type="match status" value="1"/>
</dbReference>
<dbReference type="Pfam" id="PF01398">
    <property type="entry name" value="JAB"/>
    <property type="match status" value="1"/>
</dbReference>
<evidence type="ECO:0000256" key="2">
    <source>
        <dbReference type="ARBA" id="ARBA00022670"/>
    </source>
</evidence>
<name>C1MLL1_MICPC</name>
<dbReference type="RefSeq" id="XP_003056186.1">
    <property type="nucleotide sequence ID" value="XM_003056140.1"/>
</dbReference>
<evidence type="ECO:0000256" key="7">
    <source>
        <dbReference type="ARBA" id="ARBA00023049"/>
    </source>
</evidence>
<keyword evidence="5" id="KW-0378">Hydrolase</keyword>
<keyword evidence="6" id="KW-0862">Zinc</keyword>
<dbReference type="GO" id="GO:0046872">
    <property type="term" value="F:metal ion binding"/>
    <property type="evidence" value="ECO:0007669"/>
    <property type="project" value="UniProtKB-KW"/>
</dbReference>
<dbReference type="MEROPS" id="M67.A13"/>
<accession>C1MLL1</accession>
<dbReference type="InterPro" id="IPR037518">
    <property type="entry name" value="MPN"/>
</dbReference>
<evidence type="ECO:0000256" key="6">
    <source>
        <dbReference type="ARBA" id="ARBA00022833"/>
    </source>
</evidence>
<dbReference type="SMART" id="SM00232">
    <property type="entry name" value="JAB_MPN"/>
    <property type="match status" value="1"/>
</dbReference>